<evidence type="ECO:0000256" key="1">
    <source>
        <dbReference type="SAM" id="MobiDB-lite"/>
    </source>
</evidence>
<dbReference type="Proteomes" id="UP000199377">
    <property type="component" value="Unassembled WGS sequence"/>
</dbReference>
<organism evidence="2 3">
    <name type="scientific">Albimonas pacifica</name>
    <dbReference type="NCBI Taxonomy" id="1114924"/>
    <lineage>
        <taxon>Bacteria</taxon>
        <taxon>Pseudomonadati</taxon>
        <taxon>Pseudomonadota</taxon>
        <taxon>Alphaproteobacteria</taxon>
        <taxon>Rhodobacterales</taxon>
        <taxon>Paracoccaceae</taxon>
        <taxon>Albimonas</taxon>
    </lineage>
</organism>
<evidence type="ECO:0000313" key="2">
    <source>
        <dbReference type="EMBL" id="SFI60688.1"/>
    </source>
</evidence>
<feature type="compositionally biased region" description="Gly residues" evidence="1">
    <location>
        <begin position="22"/>
        <end position="80"/>
    </location>
</feature>
<dbReference type="AlphaFoldDB" id="A0A1I3JL13"/>
<evidence type="ECO:0000313" key="3">
    <source>
        <dbReference type="Proteomes" id="UP000199377"/>
    </source>
</evidence>
<accession>A0A1I3JL13</accession>
<dbReference type="OrthoDB" id="7864044at2"/>
<dbReference type="EMBL" id="FOQH01000008">
    <property type="protein sequence ID" value="SFI60688.1"/>
    <property type="molecule type" value="Genomic_DNA"/>
</dbReference>
<name>A0A1I3JL13_9RHOB</name>
<keyword evidence="3" id="KW-1185">Reference proteome</keyword>
<gene>
    <name evidence="2" type="ORF">SAMN05216258_10844</name>
</gene>
<proteinExistence type="predicted"/>
<feature type="region of interest" description="Disordered" evidence="1">
    <location>
        <begin position="18"/>
        <end position="89"/>
    </location>
</feature>
<protein>
    <submittedName>
        <fullName evidence="2">Uncharacterized protein</fullName>
    </submittedName>
</protein>
<dbReference type="RefSeq" id="WP_143103369.1">
    <property type="nucleotide sequence ID" value="NZ_FOQH01000008.1"/>
</dbReference>
<sequence length="360" mass="37698">MRPRMTIVPVWLDRLLRAPADGGQGGDGGGGQGGEGGQGGGEGAGQGGAGDGGAAGAGGEGGATGGGDGGQGDGGAGGGKGDGKPWWERDGFLKSDEVDWLRSKGFNQELTPELMARALRSYRAAETKMGRPADSLMDKPGKDQPVAEWMKANRELFGLPEAPDGYEIKRPDMPEGVTWDEGLETKFREIGHANGMTPAQMQASVDMFAEMRKTEFETLATELQTAGEEMRQQLERDWGDQYSAKVKQAQQAAQAMGEKAGLDTEQILSIGQLLKPKVGDAGIMRLFAAIGAAMGDDGFVPGAGGGPGIGMTPQEAKAEHDRFVGLDGEYGKAYRAGDQPKMRELNAKRLQLLKLASGQG</sequence>
<reference evidence="2 3" key="1">
    <citation type="submission" date="2016-10" db="EMBL/GenBank/DDBJ databases">
        <authorList>
            <person name="de Groot N.N."/>
        </authorList>
    </citation>
    <scope>NUCLEOTIDE SEQUENCE [LARGE SCALE GENOMIC DNA]</scope>
    <source>
        <strain evidence="2 3">CGMCC 1.11030</strain>
    </source>
</reference>
<dbReference type="STRING" id="1114924.SAMN05216258_10844"/>